<evidence type="ECO:0000313" key="2">
    <source>
        <dbReference type="Proteomes" id="UP001500738"/>
    </source>
</evidence>
<accession>A0ABP3XN16</accession>
<keyword evidence="2" id="KW-1185">Reference proteome</keyword>
<dbReference type="Proteomes" id="UP001500738">
    <property type="component" value="Unassembled WGS sequence"/>
</dbReference>
<protein>
    <submittedName>
        <fullName evidence="1">Uncharacterized protein</fullName>
    </submittedName>
</protein>
<sequence length="44" mass="4415">MFVLAEMMARGAEGQGIAIAFGPGLAAEAIRFDTGRFDAGGIGA</sequence>
<organism evidence="1 2">
    <name type="scientific">Sphingopyxis soli</name>
    <dbReference type="NCBI Taxonomy" id="592051"/>
    <lineage>
        <taxon>Bacteria</taxon>
        <taxon>Pseudomonadati</taxon>
        <taxon>Pseudomonadota</taxon>
        <taxon>Alphaproteobacteria</taxon>
        <taxon>Sphingomonadales</taxon>
        <taxon>Sphingomonadaceae</taxon>
        <taxon>Sphingopyxis</taxon>
    </lineage>
</organism>
<proteinExistence type="predicted"/>
<dbReference type="EMBL" id="BAAAFE010000008">
    <property type="protein sequence ID" value="GAA0865876.1"/>
    <property type="molecule type" value="Genomic_DNA"/>
</dbReference>
<comment type="caution">
    <text evidence="1">The sequence shown here is derived from an EMBL/GenBank/DDBJ whole genome shotgun (WGS) entry which is preliminary data.</text>
</comment>
<evidence type="ECO:0000313" key="1">
    <source>
        <dbReference type="EMBL" id="GAA0865876.1"/>
    </source>
</evidence>
<name>A0ABP3XN16_9SPHN</name>
<gene>
    <name evidence="1" type="ORF">GCM10009115_26230</name>
</gene>
<reference evidence="2" key="1">
    <citation type="journal article" date="2019" name="Int. J. Syst. Evol. Microbiol.">
        <title>The Global Catalogue of Microorganisms (GCM) 10K type strain sequencing project: providing services to taxonomists for standard genome sequencing and annotation.</title>
        <authorList>
            <consortium name="The Broad Institute Genomics Platform"/>
            <consortium name="The Broad Institute Genome Sequencing Center for Infectious Disease"/>
            <person name="Wu L."/>
            <person name="Ma J."/>
        </authorList>
    </citation>
    <scope>NUCLEOTIDE SEQUENCE [LARGE SCALE GENOMIC DNA]</scope>
    <source>
        <strain evidence="2">JCM 15910</strain>
    </source>
</reference>